<dbReference type="AlphaFoldDB" id="A0A5C7FDW8"/>
<feature type="transmembrane region" description="Helical" evidence="6">
    <location>
        <begin position="20"/>
        <end position="38"/>
    </location>
</feature>
<accession>A0A5C7FDW8</accession>
<organism evidence="8 9">
    <name type="scientific">Alkalicoccus halolimnae</name>
    <dbReference type="NCBI Taxonomy" id="1667239"/>
    <lineage>
        <taxon>Bacteria</taxon>
        <taxon>Bacillati</taxon>
        <taxon>Bacillota</taxon>
        <taxon>Bacilli</taxon>
        <taxon>Bacillales</taxon>
        <taxon>Bacillaceae</taxon>
        <taxon>Alkalicoccus</taxon>
    </lineage>
</organism>
<protein>
    <submittedName>
        <fullName evidence="8">ABC transporter permease</fullName>
    </submittedName>
</protein>
<dbReference type="GO" id="GO:0005886">
    <property type="term" value="C:plasma membrane"/>
    <property type="evidence" value="ECO:0007669"/>
    <property type="project" value="UniProtKB-SubCell"/>
</dbReference>
<feature type="transmembrane region" description="Helical" evidence="6">
    <location>
        <begin position="263"/>
        <end position="286"/>
    </location>
</feature>
<evidence type="ECO:0000259" key="7">
    <source>
        <dbReference type="Pfam" id="PF12698"/>
    </source>
</evidence>
<evidence type="ECO:0000313" key="8">
    <source>
        <dbReference type="EMBL" id="WWD80204.1"/>
    </source>
</evidence>
<dbReference type="OrthoDB" id="3078158at2"/>
<evidence type="ECO:0000256" key="2">
    <source>
        <dbReference type="ARBA" id="ARBA00022475"/>
    </source>
</evidence>
<sequence>MFWMMIKKDIIQLKRDRNELLVLLLMPIVLITILGLALQGLQNPGAGSVLEIEAAIVDSETTEEALDSFAEQLENEGYPEEAAEELLSQAREISLPDRFQDMLASEALNEMVTVTTYNSQQNLQSGYDGVWTFPEDFRTASWSHMLLGESVENVPDLELQVRGDSGMRAGVMEDITASFIDQVNIRKETAAAPEEAAAEEEAAFLEPREIEGRTMITSFDYYTAGIAVMFVLYTAVFIASSAFTEKETHVFDRVLTANVPTFLYVLSKGTAGMLLAFIQMGLIFLFARLAFGVVFPDIFLTVLIMTAMSAAVGGFSTILTTLNYRLNNTHLTNLFSSAAVTLMAFAGGSFFNVSQLSDTFTAFGRLLPNGAAMQSLLAVMGGGSGELIRNNLLIILLFTGGLLAAAALLFPKRGAR</sequence>
<feature type="transmembrane region" description="Helical" evidence="6">
    <location>
        <begin position="334"/>
        <end position="354"/>
    </location>
</feature>
<keyword evidence="9" id="KW-1185">Reference proteome</keyword>
<dbReference type="InterPro" id="IPR013525">
    <property type="entry name" value="ABC2_TM"/>
</dbReference>
<evidence type="ECO:0000256" key="6">
    <source>
        <dbReference type="SAM" id="Phobius"/>
    </source>
</evidence>
<reference evidence="8 9" key="1">
    <citation type="submission" date="2024-01" db="EMBL/GenBank/DDBJ databases">
        <title>Complete Genome Sequence of Alkalicoccus halolimnae BZ-SZ-XJ29T, a Moderately Halophilic Bacterium Isolated from a Salt Lake.</title>
        <authorList>
            <person name="Zhao B."/>
        </authorList>
    </citation>
    <scope>NUCLEOTIDE SEQUENCE [LARGE SCALE GENOMIC DNA]</scope>
    <source>
        <strain evidence="8 9">BZ-SZ-XJ29</strain>
    </source>
</reference>
<keyword evidence="5 6" id="KW-0472">Membrane</keyword>
<dbReference type="PANTHER" id="PTHR30294:SF29">
    <property type="entry name" value="MULTIDRUG ABC TRANSPORTER PERMEASE YBHS-RELATED"/>
    <property type="match status" value="1"/>
</dbReference>
<feature type="domain" description="ABC-2 type transporter transmembrane" evidence="7">
    <location>
        <begin position="22"/>
        <end position="407"/>
    </location>
</feature>
<evidence type="ECO:0000313" key="9">
    <source>
        <dbReference type="Proteomes" id="UP000321816"/>
    </source>
</evidence>
<comment type="subcellular location">
    <subcellularLocation>
        <location evidence="1">Cell membrane</location>
        <topology evidence="1">Multi-pass membrane protein</topology>
    </subcellularLocation>
</comment>
<dbReference type="KEGG" id="ahal:FTX54_001135"/>
<dbReference type="RefSeq" id="WP_147804513.1">
    <property type="nucleotide sequence ID" value="NZ_CP144914.1"/>
</dbReference>
<evidence type="ECO:0000256" key="3">
    <source>
        <dbReference type="ARBA" id="ARBA00022692"/>
    </source>
</evidence>
<dbReference type="Pfam" id="PF12698">
    <property type="entry name" value="ABC2_membrane_3"/>
    <property type="match status" value="1"/>
</dbReference>
<evidence type="ECO:0000256" key="5">
    <source>
        <dbReference type="ARBA" id="ARBA00023136"/>
    </source>
</evidence>
<gene>
    <name evidence="8" type="ORF">FTX54_001135</name>
</gene>
<proteinExistence type="predicted"/>
<dbReference type="PANTHER" id="PTHR30294">
    <property type="entry name" value="MEMBRANE COMPONENT OF ABC TRANSPORTER YHHJ-RELATED"/>
    <property type="match status" value="1"/>
</dbReference>
<dbReference type="Proteomes" id="UP000321816">
    <property type="component" value="Chromosome"/>
</dbReference>
<evidence type="ECO:0000256" key="4">
    <source>
        <dbReference type="ARBA" id="ARBA00022989"/>
    </source>
</evidence>
<evidence type="ECO:0000256" key="1">
    <source>
        <dbReference type="ARBA" id="ARBA00004651"/>
    </source>
</evidence>
<dbReference type="GO" id="GO:0140359">
    <property type="term" value="F:ABC-type transporter activity"/>
    <property type="evidence" value="ECO:0007669"/>
    <property type="project" value="InterPro"/>
</dbReference>
<name>A0A5C7FDW8_9BACI</name>
<feature type="transmembrane region" description="Helical" evidence="6">
    <location>
        <begin position="391"/>
        <end position="410"/>
    </location>
</feature>
<feature type="transmembrane region" description="Helical" evidence="6">
    <location>
        <begin position="298"/>
        <end position="322"/>
    </location>
</feature>
<dbReference type="InterPro" id="IPR051449">
    <property type="entry name" value="ABC-2_transporter_component"/>
</dbReference>
<keyword evidence="3 6" id="KW-0812">Transmembrane</keyword>
<keyword evidence="4 6" id="KW-1133">Transmembrane helix</keyword>
<dbReference type="EMBL" id="CP144914">
    <property type="protein sequence ID" value="WWD80204.1"/>
    <property type="molecule type" value="Genomic_DNA"/>
</dbReference>
<keyword evidence="2" id="KW-1003">Cell membrane</keyword>
<feature type="transmembrane region" description="Helical" evidence="6">
    <location>
        <begin position="221"/>
        <end position="243"/>
    </location>
</feature>